<proteinExistence type="predicted"/>
<dbReference type="EMBL" id="MDYQ01000036">
    <property type="protein sequence ID" value="PRP85987.1"/>
    <property type="molecule type" value="Genomic_DNA"/>
</dbReference>
<keyword evidence="1" id="KW-0472">Membrane</keyword>
<evidence type="ECO:0008006" key="4">
    <source>
        <dbReference type="Google" id="ProtNLM"/>
    </source>
</evidence>
<feature type="transmembrane region" description="Helical" evidence="1">
    <location>
        <begin position="370"/>
        <end position="394"/>
    </location>
</feature>
<feature type="transmembrane region" description="Helical" evidence="1">
    <location>
        <begin position="325"/>
        <end position="349"/>
    </location>
</feature>
<evidence type="ECO:0000313" key="2">
    <source>
        <dbReference type="EMBL" id="PRP85987.1"/>
    </source>
</evidence>
<keyword evidence="1" id="KW-0812">Transmembrane</keyword>
<dbReference type="AlphaFoldDB" id="A0A2P6NPV9"/>
<comment type="caution">
    <text evidence="2">The sequence shown here is derived from an EMBL/GenBank/DDBJ whole genome shotgun (WGS) entry which is preliminary data.</text>
</comment>
<protein>
    <recommendedName>
        <fullName evidence="4">Transmembrane protein</fullName>
    </recommendedName>
</protein>
<name>A0A2P6NPV9_9EUKA</name>
<dbReference type="InParanoid" id="A0A2P6NPV9"/>
<dbReference type="Proteomes" id="UP000241769">
    <property type="component" value="Unassembled WGS sequence"/>
</dbReference>
<keyword evidence="3" id="KW-1185">Reference proteome</keyword>
<feature type="transmembrane region" description="Helical" evidence="1">
    <location>
        <begin position="406"/>
        <end position="430"/>
    </location>
</feature>
<evidence type="ECO:0000256" key="1">
    <source>
        <dbReference type="SAM" id="Phobius"/>
    </source>
</evidence>
<keyword evidence="1" id="KW-1133">Transmembrane helix</keyword>
<feature type="transmembrane region" description="Helical" evidence="1">
    <location>
        <begin position="260"/>
        <end position="282"/>
    </location>
</feature>
<reference evidence="2 3" key="1">
    <citation type="journal article" date="2018" name="Genome Biol. Evol.">
        <title>Multiple Roots of Fruiting Body Formation in Amoebozoa.</title>
        <authorList>
            <person name="Hillmann F."/>
            <person name="Forbes G."/>
            <person name="Novohradska S."/>
            <person name="Ferling I."/>
            <person name="Riege K."/>
            <person name="Groth M."/>
            <person name="Westermann M."/>
            <person name="Marz M."/>
            <person name="Spaller T."/>
            <person name="Winckler T."/>
            <person name="Schaap P."/>
            <person name="Glockner G."/>
        </authorList>
    </citation>
    <scope>NUCLEOTIDE SEQUENCE [LARGE SCALE GENOMIC DNA]</scope>
    <source>
        <strain evidence="2 3">Jena</strain>
    </source>
</reference>
<evidence type="ECO:0000313" key="3">
    <source>
        <dbReference type="Proteomes" id="UP000241769"/>
    </source>
</evidence>
<organism evidence="2 3">
    <name type="scientific">Planoprotostelium fungivorum</name>
    <dbReference type="NCBI Taxonomy" id="1890364"/>
    <lineage>
        <taxon>Eukaryota</taxon>
        <taxon>Amoebozoa</taxon>
        <taxon>Evosea</taxon>
        <taxon>Variosea</taxon>
        <taxon>Cavosteliida</taxon>
        <taxon>Cavosteliaceae</taxon>
        <taxon>Planoprotostelium</taxon>
    </lineage>
</organism>
<accession>A0A2P6NPV9</accession>
<gene>
    <name evidence="2" type="ORF">PROFUN_05758</name>
</gene>
<sequence>MLCVSALTLFESCRLGVMNFARIPLNSIVIVRDVSGISLVSQSGSIELNSMARNNTFTSAVIIFGVLSGGVTNMKNVTIVSAETAPPSAQMDVNTNVLKLNNINGGSTSTFPVTLNNVGGTETRFSIMVSFSNNNSARLVFYNIAFASPIPSCIYPQQRTNHQQRRPQRRKPPHHQCYPDSHLCLPMLKSGRIVEIPRWYYGFKAVGEDSLDSMEAETLLRSSDRFYVRRPNSFERGVLWDIRKRHRNREDRSRSMNDKILSIAAIACLSIGILFSIIAIAAPGWGHYSIGSFDVNIGWKKTYVCSDMGCSSGDNTDSPQSAGNAAVGLSIIAILAFVTSLGFRIFFLAAPFATKTVVTVIIERHVAIRWVNIALAASAAFWEALAWICWIGIIRNSQGGDVVIAGAGYSFGLAIVSMFLAIAAAVISFFDRSESGAAAAAGAAAGAASSSTATPEPSAPTA</sequence>